<sequence length="249" mass="28601">MDYFAEIPAIRAQYAARGWAVLKRALPIELADATLYQMQKELGGDWDSYKGDYIKTFLTDKKAFECYSYDYTPMATLQYGLTPFVSAAVGKDLLPSHAYFRVYRKGDVCHIHSDAPNCEHALSLTLGYADDFLWSFNISEKYFDADEKRPAESVRPDETLKFYDLPLSVGDAVLYNGINYLHGRTTPNPNRWAAHIFFHWVDRNGRHARHAFDGRARDLVRRAAFVFPDEDKPEKINPNRAPMAESRGR</sequence>
<feature type="region of interest" description="Disordered" evidence="1">
    <location>
        <begin position="230"/>
        <end position="249"/>
    </location>
</feature>
<organism evidence="2 3">
    <name type="scientific">Amphiplicatus metriothermophilus</name>
    <dbReference type="NCBI Taxonomy" id="1519374"/>
    <lineage>
        <taxon>Bacteria</taxon>
        <taxon>Pseudomonadati</taxon>
        <taxon>Pseudomonadota</taxon>
        <taxon>Alphaproteobacteria</taxon>
        <taxon>Parvularculales</taxon>
        <taxon>Parvularculaceae</taxon>
        <taxon>Amphiplicatus</taxon>
    </lineage>
</organism>
<evidence type="ECO:0000256" key="1">
    <source>
        <dbReference type="SAM" id="MobiDB-lite"/>
    </source>
</evidence>
<evidence type="ECO:0000313" key="3">
    <source>
        <dbReference type="Proteomes" id="UP000198346"/>
    </source>
</evidence>
<dbReference type="OrthoDB" id="7628041at2"/>
<keyword evidence="3" id="KW-1185">Reference proteome</keyword>
<dbReference type="AlphaFoldDB" id="A0A239PL82"/>
<proteinExistence type="predicted"/>
<protein>
    <recommendedName>
        <fullName evidence="4">Phytanoyl-CoA dioxygenase (PhyH)</fullName>
    </recommendedName>
</protein>
<dbReference type="RefSeq" id="WP_089411070.1">
    <property type="nucleotide sequence ID" value="NZ_FZQA01000001.1"/>
</dbReference>
<evidence type="ECO:0008006" key="4">
    <source>
        <dbReference type="Google" id="ProtNLM"/>
    </source>
</evidence>
<evidence type="ECO:0000313" key="2">
    <source>
        <dbReference type="EMBL" id="SNT68089.1"/>
    </source>
</evidence>
<dbReference type="Proteomes" id="UP000198346">
    <property type="component" value="Unassembled WGS sequence"/>
</dbReference>
<reference evidence="2 3" key="1">
    <citation type="submission" date="2017-07" db="EMBL/GenBank/DDBJ databases">
        <authorList>
            <person name="Sun Z.S."/>
            <person name="Albrecht U."/>
            <person name="Echele G."/>
            <person name="Lee C.C."/>
        </authorList>
    </citation>
    <scope>NUCLEOTIDE SEQUENCE [LARGE SCALE GENOMIC DNA]</scope>
    <source>
        <strain evidence="2 3">CGMCC 1.12710</strain>
    </source>
</reference>
<accession>A0A239PL82</accession>
<dbReference type="EMBL" id="FZQA01000001">
    <property type="protein sequence ID" value="SNT68089.1"/>
    <property type="molecule type" value="Genomic_DNA"/>
</dbReference>
<name>A0A239PL82_9PROT</name>
<gene>
    <name evidence="2" type="ORF">SAMN06297382_0585</name>
</gene>